<reference evidence="11" key="1">
    <citation type="submission" date="2025-08" db="UniProtKB">
        <authorList>
            <consortium name="RefSeq"/>
        </authorList>
    </citation>
    <scope>IDENTIFICATION</scope>
</reference>
<dbReference type="PRINTS" id="PR00364">
    <property type="entry name" value="DISEASERSIST"/>
</dbReference>
<dbReference type="InterPro" id="IPR056789">
    <property type="entry name" value="LRR_R13L1-DRL21"/>
</dbReference>
<dbReference type="Gene3D" id="3.40.50.300">
    <property type="entry name" value="P-loop containing nucleotide triphosphate hydrolases"/>
    <property type="match status" value="1"/>
</dbReference>
<dbReference type="InterPro" id="IPR036388">
    <property type="entry name" value="WH-like_DNA-bd_sf"/>
</dbReference>
<dbReference type="InterPro" id="IPR042197">
    <property type="entry name" value="Apaf_helical"/>
</dbReference>
<dbReference type="InterPro" id="IPR032675">
    <property type="entry name" value="LRR_dom_sf"/>
</dbReference>
<dbReference type="Gene3D" id="1.10.10.10">
    <property type="entry name" value="Winged helix-like DNA-binding domain superfamily/Winged helix DNA-binding domain"/>
    <property type="match status" value="1"/>
</dbReference>
<dbReference type="FunFam" id="1.10.10.10:FF:000322">
    <property type="entry name" value="Probable disease resistance protein At1g63360"/>
    <property type="match status" value="1"/>
</dbReference>
<dbReference type="InterPro" id="IPR027417">
    <property type="entry name" value="P-loop_NTPase"/>
</dbReference>
<dbReference type="FunFam" id="3.40.50.300:FF:001091">
    <property type="entry name" value="Probable disease resistance protein At1g61300"/>
    <property type="match status" value="1"/>
</dbReference>
<dbReference type="GO" id="GO:0051707">
    <property type="term" value="P:response to other organism"/>
    <property type="evidence" value="ECO:0007669"/>
    <property type="project" value="UniProtKB-ARBA"/>
</dbReference>
<dbReference type="PANTHER" id="PTHR36766">
    <property type="entry name" value="PLANT BROAD-SPECTRUM MILDEW RESISTANCE PROTEIN RPW8"/>
    <property type="match status" value="1"/>
</dbReference>
<keyword evidence="10" id="KW-1185">Reference proteome</keyword>
<keyword evidence="3" id="KW-0547">Nucleotide-binding</keyword>
<feature type="domain" description="NB-ARC" evidence="6">
    <location>
        <begin position="206"/>
        <end position="375"/>
    </location>
</feature>
<dbReference type="GeneID" id="109113867"/>
<sequence length="1253" mass="143465">MATTTEDVVVSPLIQALLNKLVSNWMLKFGSEWGVKKELRNLFKTLKLAYVMTSSTEDMQASDPLLKILLRDMREVVYRATYTLDEFIYEAQRQSLEEEQDDDDESKESSSRASVKVRQYFSFSFNEKQILYGLEIPTVITGIINELHEMQQKMNHNYVTSVSSLGRNLNTMERKLKTISLLDSRPQSVSLLNDSETILGRREDADGIINLLLSDEYNGKGAPVVSIVGIGGIGKTMLAQLIYNDGNVVNHFEVRAWVCVSEDYDVIQITRAILESITCEKQQDMNKLEPLQSKLKNSLQGKKFLLVLDDIWNDDPKTWDAVRVPINAAAGKGSRIIVTTRLNKISSIMSAMRKFDLEGLPYELGWELFKRKAFVDDEICNAHPNLKKIGGKIVEKCKGLPLAIKSLGGLLYGDLDVKKWKFVLESEMWEVGDDTIMSTLRLSYYHLPAHLKLCFAYCSLFPKEHKFDKKTLVRLWMAEGFISSKEIDTMEDLGGQYFDELLNRSFFQKYEEEIVMHDLMHDLAESVSKDMYLRVEKGKPNNSCSIPEEVRYVSMIAAQLDFMVAELYKYKDSSTLVLSKSSYSGLHLPHDFFEPYRCLRVLDMSGKYYRFRVLPDSIGKLKHLRLLNLNETGIKVFPESLCNLYNLQTLMLKDCKINGFPKNMGSLINLQHIEMYDNEMWRKFNLIRGIGKLRFLKTLPKFRVRKINGNNSTIGELKELCHLQGSIFISGLENVVDSEQAKEANLFNKHQIDELMLEWSHSNGERGGVEGILEGLQPYTGLKALQIWNYGGICFPQWMMSGLACYDMLISVELWNCSNCKFLPPLGNLPVLKRLHIVGIKEVEYMSREFYGCSSDNNNYNKGFQMLEILNLWDMSGLKEWWGTEEGEFPQLKKLTLHSCPKLTKLPPLLLIVKEIEIERCEMLSSLPRLPSASALEVSNCDEKILNWTHECPSLSNLNIGNFPNMTSMPSEMLQSFAQKLKYLVIFECPMLQSVPKLEGLVSLQYLKIYRCPMLQSLPNLQGLTSLQFLQIYDCYMLGSLPQLHCLAPLQHLEINNCSILQTLPELQGLTSVQHLKISVCPMLHSFPKLQGLTSLQNLHISECRMLQSIQELQDLASLRHLEINKCPMLQLLPELQGLTSLLSLHIQECTMLQSLPDFQDLASLRQLKLRECPNLTSLPKGLHKLNSLQELSIWWSNCMKPLLEEKLPISLRCLNIDNCPRELKNRLREGGEDWPKISHIPTVHLIPPLLMK</sequence>
<dbReference type="OrthoDB" id="37484at2759"/>
<dbReference type="OMA" id="IRGQFSW"/>
<dbReference type="eggNOG" id="KOG4658">
    <property type="taxonomic scope" value="Eukaryota"/>
</dbReference>
<keyword evidence="2" id="KW-0677">Repeat</keyword>
<evidence type="ECO:0000256" key="5">
    <source>
        <dbReference type="ARBA" id="ARBA00022840"/>
    </source>
</evidence>
<dbReference type="Pfam" id="PF23559">
    <property type="entry name" value="WHD_DRP"/>
    <property type="match status" value="1"/>
</dbReference>
<protein>
    <submittedName>
        <fullName evidence="11">Disease resistance protein RGA3</fullName>
    </submittedName>
</protein>
<dbReference type="GO" id="GO:0006952">
    <property type="term" value="P:defense response"/>
    <property type="evidence" value="ECO:0007669"/>
    <property type="project" value="UniProtKB-KW"/>
</dbReference>
<dbReference type="SUPFAM" id="SSF52540">
    <property type="entry name" value="P-loop containing nucleoside triphosphate hydrolases"/>
    <property type="match status" value="1"/>
</dbReference>
<dbReference type="SUPFAM" id="SSF52058">
    <property type="entry name" value="L domain-like"/>
    <property type="match status" value="2"/>
</dbReference>
<evidence type="ECO:0000256" key="1">
    <source>
        <dbReference type="ARBA" id="ARBA00022614"/>
    </source>
</evidence>
<dbReference type="InterPro" id="IPR002182">
    <property type="entry name" value="NB-ARC"/>
</dbReference>
<evidence type="ECO:0000259" key="6">
    <source>
        <dbReference type="Pfam" id="PF00931"/>
    </source>
</evidence>
<proteinExistence type="predicted"/>
<keyword evidence="5" id="KW-0067">ATP-binding</keyword>
<dbReference type="RefSeq" id="XP_010271335.1">
    <property type="nucleotide sequence ID" value="XM_010273033.2"/>
</dbReference>
<evidence type="ECO:0000313" key="11">
    <source>
        <dbReference type="RefSeq" id="XP_010271335.1"/>
    </source>
</evidence>
<dbReference type="Proteomes" id="UP000189703">
    <property type="component" value="Unplaced"/>
</dbReference>
<dbReference type="PANTHER" id="PTHR36766:SF40">
    <property type="entry name" value="DISEASE RESISTANCE PROTEIN RGA3"/>
    <property type="match status" value="1"/>
</dbReference>
<name>A0A1U8ATG5_NELNU</name>
<dbReference type="KEGG" id="nnu:109113867"/>
<gene>
    <name evidence="11" type="primary">LOC109113867</name>
</gene>
<accession>A0A1U8ATG5</accession>
<dbReference type="Gene3D" id="1.20.5.4130">
    <property type="match status" value="1"/>
</dbReference>
<dbReference type="InterPro" id="IPR041118">
    <property type="entry name" value="Rx_N"/>
</dbReference>
<evidence type="ECO:0000259" key="8">
    <source>
        <dbReference type="Pfam" id="PF23559"/>
    </source>
</evidence>
<feature type="domain" description="R13L1/DRL21-like LRR repeat region" evidence="9">
    <location>
        <begin position="714"/>
        <end position="839"/>
    </location>
</feature>
<evidence type="ECO:0000256" key="2">
    <source>
        <dbReference type="ARBA" id="ARBA00022737"/>
    </source>
</evidence>
<dbReference type="Gene3D" id="1.10.8.430">
    <property type="entry name" value="Helical domain of apoptotic protease-activating factors"/>
    <property type="match status" value="1"/>
</dbReference>
<dbReference type="InterPro" id="IPR058922">
    <property type="entry name" value="WHD_DRP"/>
</dbReference>
<dbReference type="GO" id="GO:0043531">
    <property type="term" value="F:ADP binding"/>
    <property type="evidence" value="ECO:0007669"/>
    <property type="project" value="InterPro"/>
</dbReference>
<dbReference type="GO" id="GO:0005524">
    <property type="term" value="F:ATP binding"/>
    <property type="evidence" value="ECO:0007669"/>
    <property type="project" value="UniProtKB-KW"/>
</dbReference>
<feature type="domain" description="Disease resistance protein winged helix" evidence="8">
    <location>
        <begin position="460"/>
        <end position="524"/>
    </location>
</feature>
<dbReference type="Gene3D" id="3.80.10.10">
    <property type="entry name" value="Ribonuclease Inhibitor"/>
    <property type="match status" value="5"/>
</dbReference>
<dbReference type="AlphaFoldDB" id="A0A1U8ATG5"/>
<keyword evidence="4" id="KW-0611">Plant defense</keyword>
<evidence type="ECO:0000313" key="10">
    <source>
        <dbReference type="Proteomes" id="UP000189703"/>
    </source>
</evidence>
<evidence type="ECO:0000256" key="3">
    <source>
        <dbReference type="ARBA" id="ARBA00022741"/>
    </source>
</evidence>
<dbReference type="Pfam" id="PF00931">
    <property type="entry name" value="NB-ARC"/>
    <property type="match status" value="1"/>
</dbReference>
<evidence type="ECO:0000259" key="9">
    <source>
        <dbReference type="Pfam" id="PF25019"/>
    </source>
</evidence>
<keyword evidence="1" id="KW-0433">Leucine-rich repeat</keyword>
<dbReference type="Pfam" id="PF18052">
    <property type="entry name" value="Rx_N"/>
    <property type="match status" value="1"/>
</dbReference>
<dbReference type="InParanoid" id="A0A1U8ATG5"/>
<evidence type="ECO:0000259" key="7">
    <source>
        <dbReference type="Pfam" id="PF18052"/>
    </source>
</evidence>
<evidence type="ECO:0000256" key="4">
    <source>
        <dbReference type="ARBA" id="ARBA00022821"/>
    </source>
</evidence>
<organism evidence="10 11">
    <name type="scientific">Nelumbo nucifera</name>
    <name type="common">Sacred lotus</name>
    <dbReference type="NCBI Taxonomy" id="4432"/>
    <lineage>
        <taxon>Eukaryota</taxon>
        <taxon>Viridiplantae</taxon>
        <taxon>Streptophyta</taxon>
        <taxon>Embryophyta</taxon>
        <taxon>Tracheophyta</taxon>
        <taxon>Spermatophyta</taxon>
        <taxon>Magnoliopsida</taxon>
        <taxon>Proteales</taxon>
        <taxon>Nelumbonaceae</taxon>
        <taxon>Nelumbo</taxon>
    </lineage>
</organism>
<feature type="domain" description="Disease resistance N-terminal" evidence="7">
    <location>
        <begin position="9"/>
        <end position="104"/>
    </location>
</feature>
<dbReference type="Pfam" id="PF25019">
    <property type="entry name" value="LRR_R13L1-DRL21"/>
    <property type="match status" value="1"/>
</dbReference>